<comment type="caution">
    <text evidence="1">The sequence shown here is derived from an EMBL/GenBank/DDBJ whole genome shotgun (WGS) entry which is preliminary data.</text>
</comment>
<organism evidence="1 2">
    <name type="scientific">Luteibacter yeojuensis</name>
    <dbReference type="NCBI Taxonomy" id="345309"/>
    <lineage>
        <taxon>Bacteria</taxon>
        <taxon>Pseudomonadati</taxon>
        <taxon>Pseudomonadota</taxon>
        <taxon>Gammaproteobacteria</taxon>
        <taxon>Lysobacterales</taxon>
        <taxon>Rhodanobacteraceae</taxon>
        <taxon>Luteibacter</taxon>
    </lineage>
</organism>
<sequence length="85" mass="9283">MKNKMSDVRNHLVAMLEALGDPEATPEVVERAKATSIVAGTYINAVKCEIDALKLHDDIGRTTAAVELPGREEPRVLTSEIRRVA</sequence>
<dbReference type="RefSeq" id="WP_166698049.1">
    <property type="nucleotide sequence ID" value="NZ_JAAQTL010000001.1"/>
</dbReference>
<evidence type="ECO:0000313" key="1">
    <source>
        <dbReference type="EMBL" id="NID14331.1"/>
    </source>
</evidence>
<dbReference type="EMBL" id="JAAQTL010000001">
    <property type="protein sequence ID" value="NID14331.1"/>
    <property type="molecule type" value="Genomic_DNA"/>
</dbReference>
<protein>
    <submittedName>
        <fullName evidence="1">Uncharacterized protein</fullName>
    </submittedName>
</protein>
<gene>
    <name evidence="1" type="ORF">HBF32_02495</name>
</gene>
<dbReference type="AlphaFoldDB" id="A0A7X5QRZ9"/>
<evidence type="ECO:0000313" key="2">
    <source>
        <dbReference type="Proteomes" id="UP000518878"/>
    </source>
</evidence>
<name>A0A7X5QRZ9_9GAMM</name>
<accession>A0A7X5QRZ9</accession>
<keyword evidence="2" id="KW-1185">Reference proteome</keyword>
<reference evidence="1 2" key="1">
    <citation type="journal article" date="2006" name="Int. J. Syst. Evol. Microbiol.">
        <title>Dyella yeojuensis sp. nov., isolated from greenhouse soil in Korea.</title>
        <authorList>
            <person name="Kim B.Y."/>
            <person name="Weon H.Y."/>
            <person name="Lee K.H."/>
            <person name="Seok S.J."/>
            <person name="Kwon S.W."/>
            <person name="Go S.J."/>
            <person name="Stackebrandt E."/>
        </authorList>
    </citation>
    <scope>NUCLEOTIDE SEQUENCE [LARGE SCALE GENOMIC DNA]</scope>
    <source>
        <strain evidence="1 2">DSM 17673</strain>
    </source>
</reference>
<dbReference type="Proteomes" id="UP000518878">
    <property type="component" value="Unassembled WGS sequence"/>
</dbReference>
<proteinExistence type="predicted"/>